<name>A0ACB7VYY0_DIOAL</name>
<reference evidence="2" key="1">
    <citation type="journal article" date="2022" name="Nat. Commun.">
        <title>Chromosome evolution and the genetic basis of agronomically important traits in greater yam.</title>
        <authorList>
            <person name="Bredeson J.V."/>
            <person name="Lyons J.B."/>
            <person name="Oniyinde I.O."/>
            <person name="Okereke N.R."/>
            <person name="Kolade O."/>
            <person name="Nnabue I."/>
            <person name="Nwadili C.O."/>
            <person name="Hribova E."/>
            <person name="Parker M."/>
            <person name="Nwogha J."/>
            <person name="Shu S."/>
            <person name="Carlson J."/>
            <person name="Kariba R."/>
            <person name="Muthemba S."/>
            <person name="Knop K."/>
            <person name="Barton G.J."/>
            <person name="Sherwood A.V."/>
            <person name="Lopez-Montes A."/>
            <person name="Asiedu R."/>
            <person name="Jamnadass R."/>
            <person name="Muchugi A."/>
            <person name="Goodstein D."/>
            <person name="Egesi C.N."/>
            <person name="Featherston J."/>
            <person name="Asfaw A."/>
            <person name="Simpson G.G."/>
            <person name="Dolezel J."/>
            <person name="Hendre P.S."/>
            <person name="Van Deynze A."/>
            <person name="Kumar P.L."/>
            <person name="Obidiegwu J.E."/>
            <person name="Bhattacharjee R."/>
            <person name="Rokhsar D.S."/>
        </authorList>
    </citation>
    <scope>NUCLEOTIDE SEQUENCE [LARGE SCALE GENOMIC DNA]</scope>
    <source>
        <strain evidence="2">cv. TDa95/00328</strain>
    </source>
</reference>
<dbReference type="EMBL" id="CM037016">
    <property type="protein sequence ID" value="KAH7679885.1"/>
    <property type="molecule type" value="Genomic_DNA"/>
</dbReference>
<comment type="caution">
    <text evidence="1">The sequence shown here is derived from an EMBL/GenBank/DDBJ whole genome shotgun (WGS) entry which is preliminary data.</text>
</comment>
<dbReference type="Proteomes" id="UP000827976">
    <property type="component" value="Chromosome 6"/>
</dbReference>
<evidence type="ECO:0000313" key="1">
    <source>
        <dbReference type="EMBL" id="KAH7679885.1"/>
    </source>
</evidence>
<proteinExistence type="predicted"/>
<gene>
    <name evidence="1" type="ORF">IHE45_06G087500</name>
</gene>
<sequence length="221" mass="23926">MDILVLSPPSPSLKLCERERERLEMSGSGHLFLSPLAPFISICSPRTRRKQSCGDSLLARSHIRSNLEDDGDKQGDTGSVSNSSKVKDSQSLPSRRKCLQCISASLALIHISGYSSTPSGNAVQSSDGSFEKEKAVCRNCGGSGAVVCDMCGGTGKWKALNRKRAKDVYEFTECPNCYGRGKLVCPVCLGTGLPNNKGLLRRPEARKLLDKMYNGRLLPNS</sequence>
<keyword evidence="2" id="KW-1185">Reference proteome</keyword>
<accession>A0ACB7VYY0</accession>
<evidence type="ECO:0000313" key="2">
    <source>
        <dbReference type="Proteomes" id="UP000827976"/>
    </source>
</evidence>
<protein>
    <submittedName>
        <fullName evidence="1">Heat shock protein DnaJ cysteine-rich domain-containing protein</fullName>
    </submittedName>
</protein>
<organism evidence="1 2">
    <name type="scientific">Dioscorea alata</name>
    <name type="common">Purple yam</name>
    <dbReference type="NCBI Taxonomy" id="55571"/>
    <lineage>
        <taxon>Eukaryota</taxon>
        <taxon>Viridiplantae</taxon>
        <taxon>Streptophyta</taxon>
        <taxon>Embryophyta</taxon>
        <taxon>Tracheophyta</taxon>
        <taxon>Spermatophyta</taxon>
        <taxon>Magnoliopsida</taxon>
        <taxon>Liliopsida</taxon>
        <taxon>Dioscoreales</taxon>
        <taxon>Dioscoreaceae</taxon>
        <taxon>Dioscorea</taxon>
    </lineage>
</organism>
<keyword evidence="1" id="KW-0346">Stress response</keyword>